<dbReference type="AlphaFoldDB" id="Q5KJC2"/>
<feature type="region of interest" description="Disordered" evidence="1">
    <location>
        <begin position="794"/>
        <end position="834"/>
    </location>
</feature>
<accession>Q5KJC2</accession>
<feature type="region of interest" description="Disordered" evidence="1">
    <location>
        <begin position="650"/>
        <end position="687"/>
    </location>
</feature>
<feature type="compositionally biased region" description="Polar residues" evidence="1">
    <location>
        <begin position="162"/>
        <end position="172"/>
    </location>
</feature>
<keyword evidence="4" id="KW-1185">Reference proteome</keyword>
<dbReference type="KEGG" id="cne:CNC07060"/>
<feature type="compositionally biased region" description="Basic and acidic residues" evidence="1">
    <location>
        <begin position="674"/>
        <end position="687"/>
    </location>
</feature>
<evidence type="ECO:0000256" key="1">
    <source>
        <dbReference type="SAM" id="MobiDB-lite"/>
    </source>
</evidence>
<name>Q5KJC2_CRYD1</name>
<feature type="region of interest" description="Disordered" evidence="1">
    <location>
        <begin position="450"/>
        <end position="475"/>
    </location>
</feature>
<feature type="region of interest" description="Disordered" evidence="1">
    <location>
        <begin position="575"/>
        <end position="601"/>
    </location>
</feature>
<dbReference type="OrthoDB" id="2563978at2759"/>
<dbReference type="Proteomes" id="UP000002149">
    <property type="component" value="Chromosome 3"/>
</dbReference>
<feature type="region of interest" description="Disordered" evidence="1">
    <location>
        <begin position="411"/>
        <end position="438"/>
    </location>
</feature>
<feature type="compositionally biased region" description="Polar residues" evidence="1">
    <location>
        <begin position="423"/>
        <end position="438"/>
    </location>
</feature>
<feature type="compositionally biased region" description="Polar residues" evidence="1">
    <location>
        <begin position="585"/>
        <end position="601"/>
    </location>
</feature>
<feature type="region of interest" description="Disordered" evidence="1">
    <location>
        <begin position="503"/>
        <end position="536"/>
    </location>
</feature>
<keyword evidence="2" id="KW-0812">Transmembrane</keyword>
<dbReference type="PaxDb" id="214684-Q5KJC2"/>
<dbReference type="InParanoid" id="Q5KJC2"/>
<dbReference type="VEuPathDB" id="FungiDB:CNC07060"/>
<feature type="compositionally biased region" description="Low complexity" evidence="1">
    <location>
        <begin position="336"/>
        <end position="355"/>
    </location>
</feature>
<dbReference type="HOGENOM" id="CLU_897196_0_0_1"/>
<feature type="compositionally biased region" description="Low complexity" evidence="1">
    <location>
        <begin position="173"/>
        <end position="198"/>
    </location>
</feature>
<keyword evidence="2" id="KW-1133">Transmembrane helix</keyword>
<dbReference type="EMBL" id="AE017343">
    <property type="protein sequence ID" value="AAW42525.2"/>
    <property type="molecule type" value="Genomic_DNA"/>
</dbReference>
<evidence type="ECO:0000313" key="3">
    <source>
        <dbReference type="EMBL" id="AAW42525.2"/>
    </source>
</evidence>
<dbReference type="GeneID" id="3256687"/>
<organism evidence="3 4">
    <name type="scientific">Cryptococcus deneoformans (strain JEC21 / ATCC MYA-565)</name>
    <name type="common">Cryptococcus neoformans var. neoformans serotype D</name>
    <dbReference type="NCBI Taxonomy" id="214684"/>
    <lineage>
        <taxon>Eukaryota</taxon>
        <taxon>Fungi</taxon>
        <taxon>Dikarya</taxon>
        <taxon>Basidiomycota</taxon>
        <taxon>Agaricomycotina</taxon>
        <taxon>Tremellomycetes</taxon>
        <taxon>Tremellales</taxon>
        <taxon>Cryptococcaceae</taxon>
        <taxon>Cryptococcus</taxon>
        <taxon>Cryptococcus neoformans species complex</taxon>
    </lineage>
</organism>
<evidence type="ECO:0000256" key="2">
    <source>
        <dbReference type="SAM" id="Phobius"/>
    </source>
</evidence>
<proteinExistence type="predicted"/>
<feature type="region of interest" description="Disordered" evidence="1">
    <location>
        <begin position="334"/>
        <end position="355"/>
    </location>
</feature>
<keyword evidence="2" id="KW-0472">Membrane</keyword>
<evidence type="ECO:0000313" key="4">
    <source>
        <dbReference type="Proteomes" id="UP000002149"/>
    </source>
</evidence>
<protein>
    <submittedName>
        <fullName evidence="3">Uncharacterized protein</fullName>
    </submittedName>
</protein>
<gene>
    <name evidence="3" type="ordered locus">CNC07060</name>
</gene>
<reference evidence="3 4" key="1">
    <citation type="journal article" date="2005" name="Science">
        <title>The genome of the basidiomycetous yeast and human pathogen Cryptococcus neoformans.</title>
        <authorList>
            <person name="Loftus B.J."/>
            <person name="Fung E."/>
            <person name="Roncaglia P."/>
            <person name="Rowley D."/>
            <person name="Amedeo P."/>
            <person name="Bruno D."/>
            <person name="Vamathevan J."/>
            <person name="Miranda M."/>
            <person name="Anderson I.J."/>
            <person name="Fraser J.A."/>
            <person name="Allen J.E."/>
            <person name="Bosdet I.E."/>
            <person name="Brent M.R."/>
            <person name="Chiu R."/>
            <person name="Doering T.L."/>
            <person name="Donlin M.J."/>
            <person name="D'Souza C.A."/>
            <person name="Fox D.S."/>
            <person name="Grinberg V."/>
            <person name="Fu J."/>
            <person name="Fukushima M."/>
            <person name="Haas B.J."/>
            <person name="Huang J.C."/>
            <person name="Janbon G."/>
            <person name="Jones S.J."/>
            <person name="Koo H.L."/>
            <person name="Krzywinski M.I."/>
            <person name="Kwon-Chung J.K."/>
            <person name="Lengeler K.B."/>
            <person name="Maiti R."/>
            <person name="Marra M.A."/>
            <person name="Marra R.E."/>
            <person name="Mathewson C.A."/>
            <person name="Mitchell T.G."/>
            <person name="Pertea M."/>
            <person name="Riggs F.R."/>
            <person name="Salzberg S.L."/>
            <person name="Schein J.E."/>
            <person name="Shvartsbeyn A."/>
            <person name="Shin H."/>
            <person name="Shumway M."/>
            <person name="Specht C.A."/>
            <person name="Suh B.B."/>
            <person name="Tenney A."/>
            <person name="Utterback T.R."/>
            <person name="Wickes B.L."/>
            <person name="Wortman J.R."/>
            <person name="Wye N.H."/>
            <person name="Kronstad J.W."/>
            <person name="Lodge J.K."/>
            <person name="Heitman J."/>
            <person name="Davis R.W."/>
            <person name="Fraser C.M."/>
            <person name="Hyman R.W."/>
        </authorList>
    </citation>
    <scope>NUCLEOTIDE SEQUENCE [LARGE SCALE GENOMIC DNA]</scope>
    <source>
        <strain evidence="4">JEC21 / ATCC MYA-565</strain>
    </source>
</reference>
<feature type="compositionally biased region" description="Polar residues" evidence="1">
    <location>
        <begin position="109"/>
        <end position="137"/>
    </location>
</feature>
<dbReference type="RefSeq" id="XP_024512490.1">
    <property type="nucleotide sequence ID" value="XM_024656913.1"/>
</dbReference>
<sequence>MLTHRRERLDRTFDNAPIQDVQQPTTLLGDGTGRNTMALKQELKERRMTAPDGQVLPDWMTYVTYVTTIDGVSITTGSVADLPLTYYGPSIPLVPGWIYGGSTRSTSGISMPTSLSESISGEQTIQTTNVVSSSTPDSRASSFRTHSQSSSGSTISSVSLIPPTSSVGPSENTFSTSTSMPQPTTSDAQSITTSSFIPTSSSTPNIHHNILAPLLAALIPVGIALLVFLFLLCIYNRKRSDPDKGFLSWLFKPKLWASLPATPRKKRTPPPTITIPNLRSHNEKSALLPGFVAQHHRKSSSVSTGVENDAEIRELVQQNQSLFQRLSIGLGWASQTSNSSGGSGTSRRTSGNTLEKGLGAGKAVALAAAGAVGIGRGKDGTTIGTKSSGNGQKYERVLDDDQLFYKVPLQTHSSHGSRDEVPFSNSLSRPSTVESKRVNTQCLVREEVATPQHEGRPSMTFSVSVPETPGSRHLSERDMDVVEFGCRTALRPHISKERMRFPIPPGVGLYKDGGTSTNEDREGIPPTDSRATSSGSFYSANSALYRDTTPPPGSPLHRDACEYKHASVSAFGSHPATPTMASHDLGTTSSQSHRSPFSTNSHRIPVTRVFSASHDPSPFKLAASPSPRTMSNNVTDSSAILFAMTAQENAGSRATGVEGEGEEDHPDQPIIDETSLRREMVSRSRVGEFGEPLKPTYVFQNISPTQTSLAPSYSSEAASIHNSRFDSSSSHSPSLQSHQSHQSQEPSQSGSSFSSHRLYASINAASRDQALRGRRSHAQLVKTSRIVEQLEKVTSPSRVQLAGLEAEEQRREDEEEGDIGESSSLTASGSGSQS</sequence>
<feature type="compositionally biased region" description="Low complexity" evidence="1">
    <location>
        <begin position="820"/>
        <end position="834"/>
    </location>
</feature>
<feature type="compositionally biased region" description="Low complexity" evidence="1">
    <location>
        <begin position="138"/>
        <end position="159"/>
    </location>
</feature>
<feature type="region of interest" description="Disordered" evidence="1">
    <location>
        <begin position="720"/>
        <end position="755"/>
    </location>
</feature>
<feature type="transmembrane region" description="Helical" evidence="2">
    <location>
        <begin position="210"/>
        <end position="235"/>
    </location>
</feature>
<feature type="region of interest" description="Disordered" evidence="1">
    <location>
        <begin position="109"/>
        <end position="198"/>
    </location>
</feature>